<sequence>MQNLFHSIDTYLTQYQDYWRFEPFFASKLPHLPWLQHNPSLCEWLSQLTPQQVEYYKQNGDALTQACAPFFPKLIHFLEQLRLPQVSLSGLQLERGIDTGVPGRKLQQILAMGESALQLKAGTEWLEWCSGKGFLGRILASQSQQKVTSFEFQQALCESGQAEAIKQKLPMQFIQGDAFAEESIGVFNRQQHAVALHACGDLHVSLIDKAVKSQLPAISLSPCCYHLIQSESYQALSQPAKQSALRLSKSELRIPLQELVTGGERVKRHRLEEMSYRLGFDILLQEKLALSEYVPIPSIKKSQLSEGFESFCHWAATEKDLVLPAFDSEEYLAKGELRFWRMEKLSLVQQLFKRGLELWLVLDKAIYLQQHGYQVTLREFCGRDVTPRNILLQANRQAD</sequence>
<evidence type="ECO:0000259" key="1">
    <source>
        <dbReference type="Pfam" id="PF13679"/>
    </source>
</evidence>
<gene>
    <name evidence="2" type="ORF">BIY20_04215</name>
</gene>
<organism evidence="2 3">
    <name type="scientific">Vibrio panuliri</name>
    <dbReference type="NCBI Taxonomy" id="1381081"/>
    <lineage>
        <taxon>Bacteria</taxon>
        <taxon>Pseudomonadati</taxon>
        <taxon>Pseudomonadota</taxon>
        <taxon>Gammaproteobacteria</taxon>
        <taxon>Vibrionales</taxon>
        <taxon>Vibrionaceae</taxon>
        <taxon>Vibrio</taxon>
    </lineage>
</organism>
<dbReference type="RefSeq" id="WP_075716570.1">
    <property type="nucleotide sequence ID" value="NZ_AP019654.1"/>
</dbReference>
<evidence type="ECO:0000313" key="3">
    <source>
        <dbReference type="Proteomes" id="UP000186039"/>
    </source>
</evidence>
<dbReference type="EMBL" id="MJMH01000250">
    <property type="protein sequence ID" value="OLQ83987.1"/>
    <property type="molecule type" value="Genomic_DNA"/>
</dbReference>
<keyword evidence="2" id="KW-0489">Methyltransferase</keyword>
<protein>
    <submittedName>
        <fullName evidence="2">SAM-dependent methyltransferase</fullName>
    </submittedName>
</protein>
<name>A0ABX3F2S7_9VIBR</name>
<keyword evidence="2" id="KW-0808">Transferase</keyword>
<proteinExistence type="predicted"/>
<comment type="caution">
    <text evidence="2">The sequence shown here is derived from an EMBL/GenBank/DDBJ whole genome shotgun (WGS) entry which is preliminary data.</text>
</comment>
<dbReference type="PANTHER" id="PTHR13369">
    <property type="match status" value="1"/>
</dbReference>
<accession>A0ABX3F2S7</accession>
<feature type="domain" description="Methyltransferase" evidence="1">
    <location>
        <begin position="116"/>
        <end position="230"/>
    </location>
</feature>
<dbReference type="GO" id="GO:0032259">
    <property type="term" value="P:methylation"/>
    <property type="evidence" value="ECO:0007669"/>
    <property type="project" value="UniProtKB-KW"/>
</dbReference>
<dbReference type="PANTHER" id="PTHR13369:SF0">
    <property type="entry name" value="GLUTATHIONE S-TRANSFERASE C-TERMINAL DOMAIN-CONTAINING PROTEIN"/>
    <property type="match status" value="1"/>
</dbReference>
<dbReference type="GO" id="GO:0008168">
    <property type="term" value="F:methyltransferase activity"/>
    <property type="evidence" value="ECO:0007669"/>
    <property type="project" value="UniProtKB-KW"/>
</dbReference>
<dbReference type="InterPro" id="IPR025714">
    <property type="entry name" value="Methyltranfer_dom"/>
</dbReference>
<dbReference type="InterPro" id="IPR029063">
    <property type="entry name" value="SAM-dependent_MTases_sf"/>
</dbReference>
<dbReference type="Proteomes" id="UP000186039">
    <property type="component" value="Unassembled WGS sequence"/>
</dbReference>
<dbReference type="Gene3D" id="3.40.50.150">
    <property type="entry name" value="Vaccinia Virus protein VP39"/>
    <property type="match status" value="1"/>
</dbReference>
<dbReference type="SUPFAM" id="SSF53335">
    <property type="entry name" value="S-adenosyl-L-methionine-dependent methyltransferases"/>
    <property type="match status" value="1"/>
</dbReference>
<evidence type="ECO:0000313" key="2">
    <source>
        <dbReference type="EMBL" id="OLQ83987.1"/>
    </source>
</evidence>
<reference evidence="2 3" key="1">
    <citation type="submission" date="2016-09" db="EMBL/GenBank/DDBJ databases">
        <title>Genomic Taxonomy of the Vibrionaceae.</title>
        <authorList>
            <person name="Gonzalez-Castillo A."/>
            <person name="Gomez-Gil B."/>
            <person name="Enciso-Ibarra K."/>
        </authorList>
    </citation>
    <scope>NUCLEOTIDE SEQUENCE [LARGE SCALE GENOMIC DNA]</scope>
    <source>
        <strain evidence="2 3">CAIM 1902</strain>
    </source>
</reference>
<keyword evidence="3" id="KW-1185">Reference proteome</keyword>
<dbReference type="Pfam" id="PF13679">
    <property type="entry name" value="Methyltransf_32"/>
    <property type="match status" value="1"/>
</dbReference>